<dbReference type="STRING" id="1194090.SAMN05443144_1458"/>
<gene>
    <name evidence="3" type="ORF">SAMN05443144_1458</name>
</gene>
<dbReference type="EMBL" id="FQUS01000045">
    <property type="protein sequence ID" value="SHG68401.1"/>
    <property type="molecule type" value="Genomic_DNA"/>
</dbReference>
<keyword evidence="1" id="KW-0328">Glycosyltransferase</keyword>
<dbReference type="Pfam" id="PF03808">
    <property type="entry name" value="Glyco_tran_WecG"/>
    <property type="match status" value="1"/>
</dbReference>
<dbReference type="AlphaFoldDB" id="A0A1M5LTQ8"/>
<dbReference type="PANTHER" id="PTHR34136:SF1">
    <property type="entry name" value="UDP-N-ACETYL-D-MANNOSAMINURONIC ACID TRANSFERASE"/>
    <property type="match status" value="1"/>
</dbReference>
<evidence type="ECO:0000256" key="1">
    <source>
        <dbReference type="ARBA" id="ARBA00022676"/>
    </source>
</evidence>
<proteinExistence type="predicted"/>
<dbReference type="InterPro" id="IPR004629">
    <property type="entry name" value="WecG_TagA_CpsF"/>
</dbReference>
<keyword evidence="2 3" id="KW-0808">Transferase</keyword>
<dbReference type="Proteomes" id="UP000184041">
    <property type="component" value="Unassembled WGS sequence"/>
</dbReference>
<name>A0A1M5LTQ8_9BACT</name>
<dbReference type="GO" id="GO:0016758">
    <property type="term" value="F:hexosyltransferase activity"/>
    <property type="evidence" value="ECO:0007669"/>
    <property type="project" value="TreeGrafter"/>
</dbReference>
<dbReference type="CDD" id="cd06533">
    <property type="entry name" value="Glyco_transf_WecG_TagA"/>
    <property type="match status" value="1"/>
</dbReference>
<organism evidence="3 4">
    <name type="scientific">Fodinibius roseus</name>
    <dbReference type="NCBI Taxonomy" id="1194090"/>
    <lineage>
        <taxon>Bacteria</taxon>
        <taxon>Pseudomonadati</taxon>
        <taxon>Balneolota</taxon>
        <taxon>Balneolia</taxon>
        <taxon>Balneolales</taxon>
        <taxon>Balneolaceae</taxon>
        <taxon>Fodinibius</taxon>
    </lineage>
</organism>
<dbReference type="PANTHER" id="PTHR34136">
    <property type="match status" value="1"/>
</dbReference>
<evidence type="ECO:0000256" key="2">
    <source>
        <dbReference type="ARBA" id="ARBA00022679"/>
    </source>
</evidence>
<accession>A0A1M5LTQ8</accession>
<evidence type="ECO:0000313" key="4">
    <source>
        <dbReference type="Proteomes" id="UP000184041"/>
    </source>
</evidence>
<reference evidence="3 4" key="1">
    <citation type="submission" date="2016-11" db="EMBL/GenBank/DDBJ databases">
        <authorList>
            <person name="Jaros S."/>
            <person name="Januszkiewicz K."/>
            <person name="Wedrychowicz H."/>
        </authorList>
    </citation>
    <scope>NUCLEOTIDE SEQUENCE [LARGE SCALE GENOMIC DNA]</scope>
    <source>
        <strain evidence="3 4">DSM 21986</strain>
    </source>
</reference>
<sequence>MIEATSLNNYKIYPFKDRDHFLNYLSEGNSKNILIALNAEKLVKKDQRLRNLVNQHIGYPDGIGPVLALKRKNYNTKKIPGSEFWLNIVERFYKDETFYLVGGKEHVITKTVSQLKEEFEGINIVGYRNGYMNSDDKRKLFKDIYTKKPDIVFVAMGSPRQEYLMQKMYERHKALYMGLGGSFDIYTNEKDRAPETLRKAGLEWSYRLYKEPKRVFRQTSLLRFAYKFITNKL</sequence>
<evidence type="ECO:0000313" key="3">
    <source>
        <dbReference type="EMBL" id="SHG68401.1"/>
    </source>
</evidence>
<protein>
    <submittedName>
        <fullName evidence="3">UDP-N-acetyl-D-mannosaminouronate:lipid I N-acetyl-D-mannosaminouronosyltransferase</fullName>
    </submittedName>
</protein>
<keyword evidence="4" id="KW-1185">Reference proteome</keyword>
<dbReference type="NCBIfam" id="TIGR00696">
    <property type="entry name" value="wecG_tagA_cpsF"/>
    <property type="match status" value="1"/>
</dbReference>